<gene>
    <name evidence="1" type="ORF">QFC19_004370</name>
</gene>
<name>A0ACC2VVD6_9TREE</name>
<sequence length="268" mass="28213">MTNFDVAGKIALVTGGTRGLGLHVAESFVLNDASVVIITSRKPDACASAKLELEKIAKSNGKACKIISIACDISKDADLKSFVGKVTAEVDRLDILIANAGATYGEKFDTHPIEAVRKVLELNITGVFHTIQLFAPLLQKAGTSEDPSRVVIVSSVASLIATDFGGTYGYLASKAGVAHLGKNLALTLASKHINVNTIAPGFFETKMTKGMMKTKGDEMVRGNPLGRLGSKQDIQSAVLWLCAKQSNYINGIVLPIDGGLNLVGTANL</sequence>
<keyword evidence="2" id="KW-1185">Reference proteome</keyword>
<protein>
    <submittedName>
        <fullName evidence="1">Uncharacterized protein</fullName>
    </submittedName>
</protein>
<proteinExistence type="predicted"/>
<organism evidence="1 2">
    <name type="scientific">Naganishia cerealis</name>
    <dbReference type="NCBI Taxonomy" id="610337"/>
    <lineage>
        <taxon>Eukaryota</taxon>
        <taxon>Fungi</taxon>
        <taxon>Dikarya</taxon>
        <taxon>Basidiomycota</taxon>
        <taxon>Agaricomycotina</taxon>
        <taxon>Tremellomycetes</taxon>
        <taxon>Filobasidiales</taxon>
        <taxon>Filobasidiaceae</taxon>
        <taxon>Naganishia</taxon>
    </lineage>
</organism>
<accession>A0ACC2VVD6</accession>
<comment type="caution">
    <text evidence="1">The sequence shown here is derived from an EMBL/GenBank/DDBJ whole genome shotgun (WGS) entry which is preliminary data.</text>
</comment>
<dbReference type="Proteomes" id="UP001241377">
    <property type="component" value="Unassembled WGS sequence"/>
</dbReference>
<evidence type="ECO:0000313" key="1">
    <source>
        <dbReference type="EMBL" id="KAJ9103419.1"/>
    </source>
</evidence>
<evidence type="ECO:0000313" key="2">
    <source>
        <dbReference type="Proteomes" id="UP001241377"/>
    </source>
</evidence>
<dbReference type="EMBL" id="JASBWR010000046">
    <property type="protein sequence ID" value="KAJ9103419.1"/>
    <property type="molecule type" value="Genomic_DNA"/>
</dbReference>
<reference evidence="1" key="1">
    <citation type="submission" date="2023-04" db="EMBL/GenBank/DDBJ databases">
        <title>Draft Genome sequencing of Naganishia species isolated from polar environments using Oxford Nanopore Technology.</title>
        <authorList>
            <person name="Leo P."/>
            <person name="Venkateswaran K."/>
        </authorList>
    </citation>
    <scope>NUCLEOTIDE SEQUENCE</scope>
    <source>
        <strain evidence="1">MNA-CCFEE 5261</strain>
    </source>
</reference>